<evidence type="ECO:0000313" key="1">
    <source>
        <dbReference type="EMBL" id="KAK6292071.1"/>
    </source>
</evidence>
<organism evidence="1 2">
    <name type="scientific">Coregonus suidteri</name>
    <dbReference type="NCBI Taxonomy" id="861788"/>
    <lineage>
        <taxon>Eukaryota</taxon>
        <taxon>Metazoa</taxon>
        <taxon>Chordata</taxon>
        <taxon>Craniata</taxon>
        <taxon>Vertebrata</taxon>
        <taxon>Euteleostomi</taxon>
        <taxon>Actinopterygii</taxon>
        <taxon>Neopterygii</taxon>
        <taxon>Teleostei</taxon>
        <taxon>Protacanthopterygii</taxon>
        <taxon>Salmoniformes</taxon>
        <taxon>Salmonidae</taxon>
        <taxon>Coregoninae</taxon>
        <taxon>Coregonus</taxon>
    </lineage>
</organism>
<gene>
    <name evidence="1" type="ORF">J4Q44_G00378560</name>
</gene>
<dbReference type="EMBL" id="JAGTTL010000039">
    <property type="protein sequence ID" value="KAK6292071.1"/>
    <property type="molecule type" value="Genomic_DNA"/>
</dbReference>
<dbReference type="Proteomes" id="UP001356427">
    <property type="component" value="Unassembled WGS sequence"/>
</dbReference>
<keyword evidence="2" id="KW-1185">Reference proteome</keyword>
<sequence length="81" mass="9398">MLPTSPLPSRLRARSCTLSSHRQEQCVREKEQAPTLLLTIYSLGACIWNKKALLFLTGEKEDTTHLDFLRNFIWMLCYRGV</sequence>
<comment type="caution">
    <text evidence="1">The sequence shown here is derived from an EMBL/GenBank/DDBJ whole genome shotgun (WGS) entry which is preliminary data.</text>
</comment>
<name>A0AAN8QA20_9TELE</name>
<accession>A0AAN8QA20</accession>
<evidence type="ECO:0000313" key="2">
    <source>
        <dbReference type="Proteomes" id="UP001356427"/>
    </source>
</evidence>
<dbReference type="AlphaFoldDB" id="A0AAN8QA20"/>
<protein>
    <submittedName>
        <fullName evidence="1">Uncharacterized protein</fullName>
    </submittedName>
</protein>
<reference evidence="1 2" key="1">
    <citation type="submission" date="2021-04" db="EMBL/GenBank/DDBJ databases">
        <authorList>
            <person name="De Guttry C."/>
            <person name="Zahm M."/>
            <person name="Klopp C."/>
            <person name="Cabau C."/>
            <person name="Louis A."/>
            <person name="Berthelot C."/>
            <person name="Parey E."/>
            <person name="Roest Crollius H."/>
            <person name="Montfort J."/>
            <person name="Robinson-Rechavi M."/>
            <person name="Bucao C."/>
            <person name="Bouchez O."/>
            <person name="Gislard M."/>
            <person name="Lluch J."/>
            <person name="Milhes M."/>
            <person name="Lampietro C."/>
            <person name="Lopez Roques C."/>
            <person name="Donnadieu C."/>
            <person name="Braasch I."/>
            <person name="Desvignes T."/>
            <person name="Postlethwait J."/>
            <person name="Bobe J."/>
            <person name="Wedekind C."/>
            <person name="Guiguen Y."/>
        </authorList>
    </citation>
    <scope>NUCLEOTIDE SEQUENCE [LARGE SCALE GENOMIC DNA]</scope>
    <source>
        <strain evidence="1">Cs_M1</strain>
        <tissue evidence="1">Blood</tissue>
    </source>
</reference>
<proteinExistence type="predicted"/>